<dbReference type="PANTHER" id="PTHR43991">
    <property type="entry name" value="WD REPEAT PROTEIN (AFU_ORTHOLOGUE AFUA_8G05640)-RELATED"/>
    <property type="match status" value="1"/>
</dbReference>
<keyword evidence="2" id="KW-1185">Reference proteome</keyword>
<evidence type="ECO:0000313" key="2">
    <source>
        <dbReference type="Proteomes" id="UP000824120"/>
    </source>
</evidence>
<name>A0A9J6B848_SOLCO</name>
<reference evidence="1 2" key="1">
    <citation type="submission" date="2020-09" db="EMBL/GenBank/DDBJ databases">
        <title>De no assembly of potato wild relative species, Solanum commersonii.</title>
        <authorList>
            <person name="Cho K."/>
        </authorList>
    </citation>
    <scope>NUCLEOTIDE SEQUENCE [LARGE SCALE GENOMIC DNA]</scope>
    <source>
        <strain evidence="1">LZ3.2</strain>
        <tissue evidence="1">Leaf</tissue>
    </source>
</reference>
<gene>
    <name evidence="1" type="ORF">H5410_004449</name>
</gene>
<evidence type="ECO:0000313" key="1">
    <source>
        <dbReference type="EMBL" id="KAG5632732.1"/>
    </source>
</evidence>
<organism evidence="1 2">
    <name type="scientific">Solanum commersonii</name>
    <name type="common">Commerson's wild potato</name>
    <name type="synonym">Commerson's nightshade</name>
    <dbReference type="NCBI Taxonomy" id="4109"/>
    <lineage>
        <taxon>Eukaryota</taxon>
        <taxon>Viridiplantae</taxon>
        <taxon>Streptophyta</taxon>
        <taxon>Embryophyta</taxon>
        <taxon>Tracheophyta</taxon>
        <taxon>Spermatophyta</taxon>
        <taxon>Magnoliopsida</taxon>
        <taxon>eudicotyledons</taxon>
        <taxon>Gunneridae</taxon>
        <taxon>Pentapetalae</taxon>
        <taxon>asterids</taxon>
        <taxon>lamiids</taxon>
        <taxon>Solanales</taxon>
        <taxon>Solanaceae</taxon>
        <taxon>Solanoideae</taxon>
        <taxon>Solaneae</taxon>
        <taxon>Solanum</taxon>
    </lineage>
</organism>
<sequence length="142" mass="16647">MEKIDDLIDEFQGINLVAVIQLKMSCKIDLDDFDFEVYEFLGVDLGGFDLDVEEYEYMNKRMQDISVVEVRTGKDIEWIMWERVTIARKTTRKRRLQRYQNYENFPQSSPLEKHLESLLDGFTNTRVSISIVKDKLLVGGGL</sequence>
<dbReference type="EMBL" id="JACXVP010000001">
    <property type="protein sequence ID" value="KAG5632732.1"/>
    <property type="molecule type" value="Genomic_DNA"/>
</dbReference>
<accession>A0A9J6B848</accession>
<protein>
    <submittedName>
        <fullName evidence="1">Uncharacterized protein</fullName>
    </submittedName>
</protein>
<dbReference type="AlphaFoldDB" id="A0A9J6B848"/>
<comment type="caution">
    <text evidence="1">The sequence shown here is derived from an EMBL/GenBank/DDBJ whole genome shotgun (WGS) entry which is preliminary data.</text>
</comment>
<dbReference type="PANTHER" id="PTHR43991:SF38">
    <property type="entry name" value="OS02G0721600 PROTEIN"/>
    <property type="match status" value="1"/>
</dbReference>
<proteinExistence type="predicted"/>
<dbReference type="Proteomes" id="UP000824120">
    <property type="component" value="Chromosome 1"/>
</dbReference>